<comment type="caution">
    <text evidence="2">The sequence shown here is derived from an EMBL/GenBank/DDBJ whole genome shotgun (WGS) entry which is preliminary data.</text>
</comment>
<organism evidence="2 3">
    <name type="scientific">Hibiscus sabdariffa</name>
    <name type="common">roselle</name>
    <dbReference type="NCBI Taxonomy" id="183260"/>
    <lineage>
        <taxon>Eukaryota</taxon>
        <taxon>Viridiplantae</taxon>
        <taxon>Streptophyta</taxon>
        <taxon>Embryophyta</taxon>
        <taxon>Tracheophyta</taxon>
        <taxon>Spermatophyta</taxon>
        <taxon>Magnoliopsida</taxon>
        <taxon>eudicotyledons</taxon>
        <taxon>Gunneridae</taxon>
        <taxon>Pentapetalae</taxon>
        <taxon>rosids</taxon>
        <taxon>malvids</taxon>
        <taxon>Malvales</taxon>
        <taxon>Malvaceae</taxon>
        <taxon>Malvoideae</taxon>
        <taxon>Hibiscus</taxon>
    </lineage>
</organism>
<gene>
    <name evidence="2" type="ORF">V6N12_065152</name>
</gene>
<evidence type="ECO:0000313" key="2">
    <source>
        <dbReference type="EMBL" id="KAK8596672.1"/>
    </source>
</evidence>
<dbReference type="EMBL" id="JBBPBM010000002">
    <property type="protein sequence ID" value="KAK8596672.1"/>
    <property type="molecule type" value="Genomic_DNA"/>
</dbReference>
<evidence type="ECO:0000313" key="3">
    <source>
        <dbReference type="Proteomes" id="UP001472677"/>
    </source>
</evidence>
<accession>A0ABR2G7V6</accession>
<keyword evidence="1" id="KW-0812">Transmembrane</keyword>
<keyword evidence="1" id="KW-1133">Transmembrane helix</keyword>
<keyword evidence="3" id="KW-1185">Reference proteome</keyword>
<evidence type="ECO:0000256" key="1">
    <source>
        <dbReference type="SAM" id="Phobius"/>
    </source>
</evidence>
<dbReference type="PANTHER" id="PTHR33710:SF79">
    <property type="entry name" value="OS06G0205337 PROTEIN"/>
    <property type="match status" value="1"/>
</dbReference>
<dbReference type="PANTHER" id="PTHR33710">
    <property type="entry name" value="BNAC02G09200D PROTEIN"/>
    <property type="match status" value="1"/>
</dbReference>
<protein>
    <submittedName>
        <fullName evidence="2">Uncharacterized protein</fullName>
    </submittedName>
</protein>
<reference evidence="2 3" key="1">
    <citation type="journal article" date="2024" name="G3 (Bethesda)">
        <title>Genome assembly of Hibiscus sabdariffa L. provides insights into metabolisms of medicinal natural products.</title>
        <authorList>
            <person name="Kim T."/>
        </authorList>
    </citation>
    <scope>NUCLEOTIDE SEQUENCE [LARGE SCALE GENOMIC DNA]</scope>
    <source>
        <strain evidence="2">TK-2024</strain>
        <tissue evidence="2">Old leaves</tissue>
    </source>
</reference>
<keyword evidence="1" id="KW-0472">Membrane</keyword>
<sequence length="118" mass="13522">MVPCFLDNSGMLEIPIKGGSFTWSNQRCDEEAILEKIDRILSSVEWSLAFPKAIGVLEVPIASHHTYIILLLPYFRKKTKKDFKFESKWLLEDECFSNAKGSWESGEHPINPNSFVTK</sequence>
<feature type="transmembrane region" description="Helical" evidence="1">
    <location>
        <begin position="53"/>
        <end position="75"/>
    </location>
</feature>
<name>A0ABR2G7V6_9ROSI</name>
<proteinExistence type="predicted"/>
<dbReference type="Proteomes" id="UP001472677">
    <property type="component" value="Unassembled WGS sequence"/>
</dbReference>